<keyword evidence="1" id="KW-0472">Membrane</keyword>
<keyword evidence="1" id="KW-0812">Transmembrane</keyword>
<evidence type="ECO:0000256" key="1">
    <source>
        <dbReference type="SAM" id="Phobius"/>
    </source>
</evidence>
<dbReference type="Proteomes" id="UP000886607">
    <property type="component" value="Unassembled WGS sequence"/>
</dbReference>
<dbReference type="EMBL" id="BKBO01000009">
    <property type="protein sequence ID" value="GEQ48928.1"/>
    <property type="molecule type" value="Genomic_DNA"/>
</dbReference>
<dbReference type="Proteomes" id="UP000886597">
    <property type="component" value="Unassembled WGS sequence"/>
</dbReference>
<feature type="transmembrane region" description="Helical" evidence="1">
    <location>
        <begin position="6"/>
        <end position="29"/>
    </location>
</feature>
<evidence type="ECO:0000313" key="3">
    <source>
        <dbReference type="EMBL" id="GEQ54039.1"/>
    </source>
</evidence>
<organism evidence="3 4">
    <name type="scientific">Tetragenococcus koreensis</name>
    <dbReference type="NCBI Taxonomy" id="290335"/>
    <lineage>
        <taxon>Bacteria</taxon>
        <taxon>Bacillati</taxon>
        <taxon>Bacillota</taxon>
        <taxon>Bacilli</taxon>
        <taxon>Lactobacillales</taxon>
        <taxon>Enterococcaceae</taxon>
        <taxon>Tetragenococcus</taxon>
    </lineage>
</organism>
<accession>A0AAN4UBQ8</accession>
<dbReference type="GeneID" id="69985668"/>
<gene>
    <name evidence="2" type="ORF">TK11N_07800</name>
    <name evidence="3" type="ORF">TK2N_08830</name>
</gene>
<feature type="transmembrane region" description="Helical" evidence="1">
    <location>
        <begin position="50"/>
        <end position="77"/>
    </location>
</feature>
<reference evidence="3" key="1">
    <citation type="submission" date="2019-08" db="EMBL/GenBank/DDBJ databases">
        <authorList>
            <person name="Ishikawa M."/>
            <person name="Suzuki T."/>
            <person name="Matsutani M."/>
        </authorList>
    </citation>
    <scope>NUCLEOTIDE SEQUENCE</scope>
    <source>
        <strain evidence="3">7C1</strain>
        <strain evidence="2">8C4</strain>
    </source>
</reference>
<dbReference type="EMBL" id="BKBQ01000010">
    <property type="protein sequence ID" value="GEQ54039.1"/>
    <property type="molecule type" value="Genomic_DNA"/>
</dbReference>
<dbReference type="AlphaFoldDB" id="A0AAN4UBQ8"/>
<reference evidence="3" key="2">
    <citation type="journal article" date="2020" name="Int. Dairy J.">
        <title>Lactic acid bacterial diversity in Brie cheese focusing on salt concentration and pH of isolation medium and characterisation of halophilic and alkaliphilic lactic acid bacterial isolates.</title>
        <authorList>
            <person name="Unno R."/>
            <person name="Matsutani M."/>
            <person name="Suzuki T."/>
            <person name="Kodama K."/>
            <person name="Matsushita H."/>
            <person name="Yamasato K."/>
            <person name="Koizumi Y."/>
            <person name="Ishikawa M."/>
        </authorList>
    </citation>
    <scope>NUCLEOTIDE SEQUENCE</scope>
    <source>
        <strain evidence="3">7C1</strain>
        <strain evidence="2">8C4</strain>
    </source>
</reference>
<evidence type="ECO:0000313" key="2">
    <source>
        <dbReference type="EMBL" id="GEQ48928.1"/>
    </source>
</evidence>
<protein>
    <submittedName>
        <fullName evidence="3">Uncharacterized protein</fullName>
    </submittedName>
</protein>
<sequence>MMTTGMGIISMLSPILTYVALAAGIYAIIRLAVKHAINETKKETTTKTKAAAFFTGPWFWLIVAVVVFILSMAMSILPYM</sequence>
<proteinExistence type="predicted"/>
<name>A0AAN4UBQ8_9ENTE</name>
<comment type="caution">
    <text evidence="3">The sequence shown here is derived from an EMBL/GenBank/DDBJ whole genome shotgun (WGS) entry which is preliminary data.</text>
</comment>
<evidence type="ECO:0000313" key="5">
    <source>
        <dbReference type="Proteomes" id="UP000886607"/>
    </source>
</evidence>
<keyword evidence="1" id="KW-1133">Transmembrane helix</keyword>
<keyword evidence="5" id="KW-1185">Reference proteome</keyword>
<dbReference type="KEGG" id="tkr:C7K43_06890"/>
<dbReference type="RefSeq" id="WP_124006191.1">
    <property type="nucleotide sequence ID" value="NZ_BJYN01000012.1"/>
</dbReference>
<evidence type="ECO:0000313" key="4">
    <source>
        <dbReference type="Proteomes" id="UP000886597"/>
    </source>
</evidence>